<dbReference type="Proteomes" id="UP000244722">
    <property type="component" value="Unassembled WGS sequence"/>
</dbReference>
<dbReference type="OrthoDB" id="3156807at2759"/>
<name>A0A2T6ZA26_TUBBO</name>
<reference evidence="1 2" key="1">
    <citation type="submission" date="2017-04" db="EMBL/GenBank/DDBJ databases">
        <title>Draft genome sequence of Tuber borchii Vittad., a whitish edible truffle.</title>
        <authorList>
            <consortium name="DOE Joint Genome Institute"/>
            <person name="Murat C."/>
            <person name="Kuo A."/>
            <person name="Barry K.W."/>
            <person name="Clum A."/>
            <person name="Dockter R.B."/>
            <person name="Fauchery L."/>
            <person name="Iotti M."/>
            <person name="Kohler A."/>
            <person name="Labutti K."/>
            <person name="Lindquist E.A."/>
            <person name="Lipzen A."/>
            <person name="Ohm R.A."/>
            <person name="Wang M."/>
            <person name="Grigoriev I.V."/>
            <person name="Zambonelli A."/>
            <person name="Martin F.M."/>
        </authorList>
    </citation>
    <scope>NUCLEOTIDE SEQUENCE [LARGE SCALE GENOMIC DNA]</scope>
    <source>
        <strain evidence="1 2">Tbo3840</strain>
    </source>
</reference>
<evidence type="ECO:0000313" key="2">
    <source>
        <dbReference type="Proteomes" id="UP000244722"/>
    </source>
</evidence>
<gene>
    <name evidence="1" type="ORF">B9Z19DRAFT_1137946</name>
</gene>
<protein>
    <submittedName>
        <fullName evidence="1">Uncharacterized protein</fullName>
    </submittedName>
</protein>
<comment type="caution">
    <text evidence="1">The sequence shown here is derived from an EMBL/GenBank/DDBJ whole genome shotgun (WGS) entry which is preliminary data.</text>
</comment>
<evidence type="ECO:0000313" key="1">
    <source>
        <dbReference type="EMBL" id="PUU72335.1"/>
    </source>
</evidence>
<accession>A0A2T6ZA26</accession>
<organism evidence="1 2">
    <name type="scientific">Tuber borchii</name>
    <name type="common">White truffle</name>
    <dbReference type="NCBI Taxonomy" id="42251"/>
    <lineage>
        <taxon>Eukaryota</taxon>
        <taxon>Fungi</taxon>
        <taxon>Dikarya</taxon>
        <taxon>Ascomycota</taxon>
        <taxon>Pezizomycotina</taxon>
        <taxon>Pezizomycetes</taxon>
        <taxon>Pezizales</taxon>
        <taxon>Tuberaceae</taxon>
        <taxon>Tuber</taxon>
    </lineage>
</organism>
<sequence length="154" mass="17075">MVRAFALPLLAESFNDRRSMDAIRKIVLSVVKLSDPRWILGQFGTRFRALPGILRILLVEGHIETLALTHELCLEDLISELQAGEKFGSVTKFNSLTNTVLDNIASIAGKLADPKGISGEEAVVVDHFLTPGFILERSGTGKMTYIVYKLVERY</sequence>
<dbReference type="EMBL" id="NESQ01000568">
    <property type="protein sequence ID" value="PUU72335.1"/>
    <property type="molecule type" value="Genomic_DNA"/>
</dbReference>
<proteinExistence type="predicted"/>
<dbReference type="AlphaFoldDB" id="A0A2T6ZA26"/>
<keyword evidence="2" id="KW-1185">Reference proteome</keyword>